<dbReference type="GO" id="GO:0000139">
    <property type="term" value="C:Golgi membrane"/>
    <property type="evidence" value="ECO:0007669"/>
    <property type="project" value="UniProtKB-SubCell"/>
</dbReference>
<evidence type="ECO:0000256" key="14">
    <source>
        <dbReference type="ARBA" id="ARBA00038948"/>
    </source>
</evidence>
<dbReference type="STRING" id="8469.M7BUG1"/>
<evidence type="ECO:0000256" key="2">
    <source>
        <dbReference type="ARBA" id="ARBA00004922"/>
    </source>
</evidence>
<evidence type="ECO:0000256" key="22">
    <source>
        <dbReference type="ARBA" id="ARBA00055416"/>
    </source>
</evidence>
<organism evidence="23 24">
    <name type="scientific">Chelonia mydas</name>
    <name type="common">Green sea-turtle</name>
    <name type="synonym">Chelonia agassizi</name>
    <dbReference type="NCBI Taxonomy" id="8469"/>
    <lineage>
        <taxon>Eukaryota</taxon>
        <taxon>Metazoa</taxon>
        <taxon>Chordata</taxon>
        <taxon>Craniata</taxon>
        <taxon>Vertebrata</taxon>
        <taxon>Euteleostomi</taxon>
        <taxon>Archelosauria</taxon>
        <taxon>Testudinata</taxon>
        <taxon>Testudines</taxon>
        <taxon>Cryptodira</taxon>
        <taxon>Durocryptodira</taxon>
        <taxon>Americhelydia</taxon>
        <taxon>Chelonioidea</taxon>
        <taxon>Cheloniidae</taxon>
        <taxon>Chelonia</taxon>
    </lineage>
</organism>
<protein>
    <recommendedName>
        <fullName evidence="15">Beta-1,3-galactosyl-O-glycosyl-glycoprotein beta-1,6-N-acetylglucosaminyltransferase 3</fullName>
        <ecNumber evidence="14">2.4.1.102</ecNumber>
        <ecNumber evidence="13">2.4.1.148</ecNumber>
        <ecNumber evidence="12">2.4.1.150</ecNumber>
    </recommendedName>
    <alternativeName>
        <fullName evidence="16">C2GnT-mucin type</fullName>
    </alternativeName>
</protein>
<gene>
    <name evidence="23" type="ORF">UY3_01279</name>
</gene>
<keyword evidence="8" id="KW-0472">Membrane</keyword>
<comment type="subcellular location">
    <subcellularLocation>
        <location evidence="1">Golgi apparatus membrane</location>
        <topology evidence="1">Single-pass type II membrane protein</topology>
    </subcellularLocation>
</comment>
<evidence type="ECO:0000256" key="16">
    <source>
        <dbReference type="ARBA" id="ARBA00041719"/>
    </source>
</evidence>
<evidence type="ECO:0000256" key="18">
    <source>
        <dbReference type="ARBA" id="ARBA00048927"/>
    </source>
</evidence>
<dbReference type="GO" id="GO:0003829">
    <property type="term" value="F:beta-1,3-galactosyl-O-glycosyl-glycoprotein beta-1,6-N-acetylglucosaminyltransferase activity"/>
    <property type="evidence" value="ECO:0007669"/>
    <property type="project" value="UniProtKB-EC"/>
</dbReference>
<accession>M7BUG1</accession>
<keyword evidence="3 23" id="KW-0328">Glycosyltransferase</keyword>
<evidence type="ECO:0000256" key="5">
    <source>
        <dbReference type="ARBA" id="ARBA00022692"/>
    </source>
</evidence>
<dbReference type="PANTHER" id="PTHR19297:SF81">
    <property type="entry name" value="BETA-1,3-GALACTOSYL-O-GLYCOSYL-GLYCOPROTEIN BETA-1,6-N-ACETYLGLUCOSAMINYLTRANSFERASE 3"/>
    <property type="match status" value="1"/>
</dbReference>
<comment type="catalytic activity">
    <reaction evidence="17">
        <text>a beta-D-Gal-(1-&gt;4)-beta-D-GlcNAc-(1-&gt;3)-beta-D-Gal-(1-&gt;4)-beta-D-GlcNAc derivative + UDP-N-acetyl-alpha-D-glucosamine = a beta-D-Gal-(1-&gt;4)-beta-D-GlcNAc-(1-&gt;3)-[beta-D-GlcNAc-(1-&gt;6)]-beta-D-Gal-(1-&gt;4)-N-acetyl-beta-D-GlcNAc derivative + UDP + H(+)</text>
        <dbReference type="Rhea" id="RHEA:54820"/>
        <dbReference type="ChEBI" id="CHEBI:15378"/>
        <dbReference type="ChEBI" id="CHEBI:57705"/>
        <dbReference type="ChEBI" id="CHEBI:58223"/>
        <dbReference type="ChEBI" id="CHEBI:138371"/>
        <dbReference type="ChEBI" id="CHEBI:138372"/>
        <dbReference type="EC" id="2.4.1.150"/>
    </reaction>
</comment>
<dbReference type="EC" id="2.4.1.102" evidence="14"/>
<sequence length="391" mass="45247">MKSEGCKDHLYQSLKLSPRGRINCSRIIRGDVKAVEEALLSRLQTKTKYEPLTPKDYVNLTKDCAHFKQRRKFVEFPLSKEEEDFPIAYSMVVHEKIEIFERLLRSIYTPQNIYCVHVDLKSLDEFKEAVRGIASCFENVFVATKLERVVYASWSRVQADLNCMEDLLKSNVPWRYLLNTCGTDFPIKTNAEIVRTLKFLNGKNNMESEKPSSIKEARWKYHHHVENSVIRTTEEKSLPPQASPMFTGNAYVVVTRDFVQALFENPTAQQLLEWSKDTYSPDEHIWATLHRMPGMPGSVPYNNKYEVSDVNAVARLVKWNYLEGDVRKGAPYPPCTGAHQRAVCVYGVGDLHWMLQNHHLLANKFDPKVDENAIQCLEEYLRYKSVYGKNL</sequence>
<evidence type="ECO:0000256" key="4">
    <source>
        <dbReference type="ARBA" id="ARBA00022679"/>
    </source>
</evidence>
<evidence type="ECO:0000256" key="12">
    <source>
        <dbReference type="ARBA" id="ARBA00038907"/>
    </source>
</evidence>
<dbReference type="EMBL" id="KB490848">
    <property type="protein sequence ID" value="EMP41481.1"/>
    <property type="molecule type" value="Genomic_DNA"/>
</dbReference>
<dbReference type="InterPro" id="IPR003406">
    <property type="entry name" value="Glyco_trans_14"/>
</dbReference>
<keyword evidence="6" id="KW-0735">Signal-anchor</keyword>
<reference evidence="24" key="1">
    <citation type="journal article" date="2013" name="Nat. Genet.">
        <title>The draft genomes of soft-shell turtle and green sea turtle yield insights into the development and evolution of the turtle-specific body plan.</title>
        <authorList>
            <person name="Wang Z."/>
            <person name="Pascual-Anaya J."/>
            <person name="Zadissa A."/>
            <person name="Li W."/>
            <person name="Niimura Y."/>
            <person name="Huang Z."/>
            <person name="Li C."/>
            <person name="White S."/>
            <person name="Xiong Z."/>
            <person name="Fang D."/>
            <person name="Wang B."/>
            <person name="Ming Y."/>
            <person name="Chen Y."/>
            <person name="Zheng Y."/>
            <person name="Kuraku S."/>
            <person name="Pignatelli M."/>
            <person name="Herrero J."/>
            <person name="Beal K."/>
            <person name="Nozawa M."/>
            <person name="Li Q."/>
            <person name="Wang J."/>
            <person name="Zhang H."/>
            <person name="Yu L."/>
            <person name="Shigenobu S."/>
            <person name="Wang J."/>
            <person name="Liu J."/>
            <person name="Flicek P."/>
            <person name="Searle S."/>
            <person name="Wang J."/>
            <person name="Kuratani S."/>
            <person name="Yin Y."/>
            <person name="Aken B."/>
            <person name="Zhang G."/>
            <person name="Irie N."/>
        </authorList>
    </citation>
    <scope>NUCLEOTIDE SEQUENCE [LARGE SCALE GENOMIC DNA]</scope>
</reference>
<evidence type="ECO:0000256" key="3">
    <source>
        <dbReference type="ARBA" id="ARBA00022676"/>
    </source>
</evidence>
<comment type="catalytic activity">
    <reaction evidence="18">
        <text>3-O-[N-acetyl-beta-D-glucosaminyl-(1-&gt;3)-N-acetyl-alpha-D-galactosaminyl]-L-seryl-[protein] + UDP-N-acetyl-alpha-D-glucosamine = 3-O-[N-acetyl-beta-D-glucosaminyl-(1-&gt;3)-[N-acetyl-beta-D-glucosaminyl-(1-&gt;6)]-N-acetyl-alpha-D-galactosaminyl]-L-seryl-[protein] + UDP + H(+)</text>
        <dbReference type="Rhea" id="RHEA:56188"/>
        <dbReference type="Rhea" id="RHEA-COMP:11691"/>
        <dbReference type="Rhea" id="RHEA-COMP:14412"/>
        <dbReference type="ChEBI" id="CHEBI:15378"/>
        <dbReference type="ChEBI" id="CHEBI:57705"/>
        <dbReference type="ChEBI" id="CHEBI:58223"/>
        <dbReference type="ChEBI" id="CHEBI:87079"/>
        <dbReference type="ChEBI" id="CHEBI:139581"/>
        <dbReference type="EC" id="2.4.1.148"/>
    </reaction>
</comment>
<evidence type="ECO:0000256" key="7">
    <source>
        <dbReference type="ARBA" id="ARBA00022989"/>
    </source>
</evidence>
<comment type="similarity">
    <text evidence="11">Belongs to the glycosyltransferase 14 family.</text>
</comment>
<keyword evidence="10" id="KW-0325">Glycoprotein</keyword>
<dbReference type="GO" id="GO:0047225">
    <property type="term" value="F:acetylgalactosaminyl-O-glycosyl-glycoprotein beta-1,6-N-acetylglucosaminyltransferase activity"/>
    <property type="evidence" value="ECO:0007669"/>
    <property type="project" value="UniProtKB-EC"/>
</dbReference>
<dbReference type="Proteomes" id="UP000031443">
    <property type="component" value="Unassembled WGS sequence"/>
</dbReference>
<proteinExistence type="inferred from homology"/>
<evidence type="ECO:0000256" key="13">
    <source>
        <dbReference type="ARBA" id="ARBA00038912"/>
    </source>
</evidence>
<keyword evidence="9" id="KW-1015">Disulfide bond</keyword>
<dbReference type="AlphaFoldDB" id="M7BUG1"/>
<comment type="catalytic activity">
    <reaction evidence="20">
        <text>a 3-O-[N-acetyl-beta-D-glucosaminyl-(1-&gt;3)-N-acetyl-alpha-D-galactosaminyl]-L-threonyl-[protein] + UDP-N-acetyl-alpha-D-glucosamine = 3-O-[N-acetyl-beta-D-glucosaminyl-(1-&gt;3)-[N-acetyl-beta-D-glucosaminyl-(1-&gt;6)]-N-acetyl-alpha-D-galactosaminyl]-L-threonyl-[protein] + UDP + H(+)</text>
        <dbReference type="Rhea" id="RHEA:56192"/>
        <dbReference type="Rhea" id="RHEA-COMP:11692"/>
        <dbReference type="Rhea" id="RHEA-COMP:14413"/>
        <dbReference type="ChEBI" id="CHEBI:15378"/>
        <dbReference type="ChEBI" id="CHEBI:57705"/>
        <dbReference type="ChEBI" id="CHEBI:58223"/>
        <dbReference type="ChEBI" id="CHEBI:87080"/>
        <dbReference type="ChEBI" id="CHEBI:139580"/>
        <dbReference type="EC" id="2.4.1.148"/>
    </reaction>
</comment>
<evidence type="ECO:0000313" key="23">
    <source>
        <dbReference type="EMBL" id="EMP41481.1"/>
    </source>
</evidence>
<keyword evidence="7" id="KW-1133">Transmembrane helix</keyword>
<comment type="catalytic activity">
    <reaction evidence="21">
        <text>a 3-O-[beta-D-galactosyl-(1-&gt;3)-N-acetyl-alpha-D-galactosaminyl]-L-seryl-[protein] + UDP-N-acetyl-alpha-D-glucosamine = 3-O-{beta-D-galactosyl-(1-&gt;3)-[N-acetyl-beta-D-glucosaminyl-(1-&gt;6)]-N-acetyl-alpha-D-galactosaminyl}-L-seryl-[protein] + UDP + H(+)</text>
        <dbReference type="Rhea" id="RHEA:56212"/>
        <dbReference type="Rhea" id="RHEA-COMP:13922"/>
        <dbReference type="Rhea" id="RHEA-COMP:14419"/>
        <dbReference type="ChEBI" id="CHEBI:15378"/>
        <dbReference type="ChEBI" id="CHEBI:57705"/>
        <dbReference type="ChEBI" id="CHEBI:58223"/>
        <dbReference type="ChEBI" id="CHEBI:137949"/>
        <dbReference type="ChEBI" id="CHEBI:139605"/>
        <dbReference type="EC" id="2.4.1.102"/>
    </reaction>
</comment>
<evidence type="ECO:0000256" key="17">
    <source>
        <dbReference type="ARBA" id="ARBA00047621"/>
    </source>
</evidence>
<evidence type="ECO:0000313" key="24">
    <source>
        <dbReference type="Proteomes" id="UP000031443"/>
    </source>
</evidence>
<keyword evidence="24" id="KW-1185">Reference proteome</keyword>
<dbReference type="Pfam" id="PF02485">
    <property type="entry name" value="Branch"/>
    <property type="match status" value="1"/>
</dbReference>
<evidence type="ECO:0000256" key="8">
    <source>
        <dbReference type="ARBA" id="ARBA00023136"/>
    </source>
</evidence>
<evidence type="ECO:0000256" key="11">
    <source>
        <dbReference type="ARBA" id="ARBA00038150"/>
    </source>
</evidence>
<comment type="pathway">
    <text evidence="2">Protein modification; protein glycosylation.</text>
</comment>
<evidence type="ECO:0000256" key="19">
    <source>
        <dbReference type="ARBA" id="ARBA00049870"/>
    </source>
</evidence>
<name>M7BUG1_CHEMY</name>
<dbReference type="eggNOG" id="KOG0799">
    <property type="taxonomic scope" value="Eukaryota"/>
</dbReference>
<evidence type="ECO:0000256" key="20">
    <source>
        <dbReference type="ARBA" id="ARBA00049876"/>
    </source>
</evidence>
<dbReference type="GO" id="GO:0008109">
    <property type="term" value="F:N-acetyllactosaminide beta-1,6-N-acetylglucosaminyltransferase activity"/>
    <property type="evidence" value="ECO:0007669"/>
    <property type="project" value="UniProtKB-EC"/>
</dbReference>
<dbReference type="EC" id="2.4.1.150" evidence="12"/>
<keyword evidence="5" id="KW-0812">Transmembrane</keyword>
<evidence type="ECO:0000256" key="1">
    <source>
        <dbReference type="ARBA" id="ARBA00004323"/>
    </source>
</evidence>
<dbReference type="EC" id="2.4.1.148" evidence="13"/>
<evidence type="ECO:0000256" key="6">
    <source>
        <dbReference type="ARBA" id="ARBA00022968"/>
    </source>
</evidence>
<dbReference type="PANTHER" id="PTHR19297">
    <property type="entry name" value="GLYCOSYLTRANSFERASE 14 FAMILY MEMBER"/>
    <property type="match status" value="1"/>
</dbReference>
<evidence type="ECO:0000256" key="21">
    <source>
        <dbReference type="ARBA" id="ARBA00049911"/>
    </source>
</evidence>
<evidence type="ECO:0000256" key="10">
    <source>
        <dbReference type="ARBA" id="ARBA00023180"/>
    </source>
</evidence>
<evidence type="ECO:0000256" key="9">
    <source>
        <dbReference type="ARBA" id="ARBA00023157"/>
    </source>
</evidence>
<evidence type="ECO:0000256" key="15">
    <source>
        <dbReference type="ARBA" id="ARBA00039292"/>
    </source>
</evidence>
<comment type="catalytic activity">
    <reaction evidence="19">
        <text>a 3-O-[beta-D-galactosyl-(1-&gt;3)-N-acetyl-alpha-D-galactosaminyl]-L-threonyl-[protein] + UDP-N-acetyl-alpha-D-glucosamine = a 3-O-{beta-D-galactosyl-(1-&gt;3)-[N-acetyl-beta-D-glucosaminyl-(1-&gt;6)]-N-acetyl-alpha-D-galactosaminyl}-L-threonyl-[protein] + UDP + H(+)</text>
        <dbReference type="Rhea" id="RHEA:56216"/>
        <dbReference type="Rhea" id="RHEA-COMP:13923"/>
        <dbReference type="Rhea" id="RHEA-COMP:14420"/>
        <dbReference type="ChEBI" id="CHEBI:15378"/>
        <dbReference type="ChEBI" id="CHEBI:57705"/>
        <dbReference type="ChEBI" id="CHEBI:58223"/>
        <dbReference type="ChEBI" id="CHEBI:137950"/>
        <dbReference type="ChEBI" id="CHEBI:139607"/>
        <dbReference type="EC" id="2.4.1.102"/>
    </reaction>
</comment>
<comment type="function">
    <text evidence="22">Glycosyltransferase that can synthesize all known mucin beta 6 N-acetylglucosaminides. Mediates core 2 and core 4 O-glycan branching, 2 important steps in mucin-type biosynthesis. Also has I-branching enzyme activity by converting linear into branched poly-N-acetyllactosaminoglycans, leading to introduce the blood group I antigen during embryonic development.</text>
</comment>
<keyword evidence="4 23" id="KW-0808">Transferase</keyword>